<proteinExistence type="predicted"/>
<comment type="caution">
    <text evidence="3">The sequence shown here is derived from an EMBL/GenBank/DDBJ whole genome shotgun (WGS) entry which is preliminary data.</text>
</comment>
<dbReference type="EMBL" id="JARWAL010000014">
    <property type="protein sequence ID" value="MDR5894001.1"/>
    <property type="molecule type" value="Genomic_DNA"/>
</dbReference>
<dbReference type="PROSITE" id="PS50206">
    <property type="entry name" value="RHODANESE_3"/>
    <property type="match status" value="1"/>
</dbReference>
<gene>
    <name evidence="3" type="ORF">QC820_14400</name>
</gene>
<feature type="domain" description="Rhodanese" evidence="2">
    <location>
        <begin position="86"/>
        <end position="155"/>
    </location>
</feature>
<evidence type="ECO:0000259" key="2">
    <source>
        <dbReference type="PROSITE" id="PS50206"/>
    </source>
</evidence>
<protein>
    <submittedName>
        <fullName evidence="3">Rhodanese-like domain-containing protein</fullName>
    </submittedName>
</protein>
<name>A0ABU1GPS2_9GAMM</name>
<dbReference type="SUPFAM" id="SSF52821">
    <property type="entry name" value="Rhodanese/Cell cycle control phosphatase"/>
    <property type="match status" value="1"/>
</dbReference>
<organism evidence="3 4">
    <name type="scientific">Halomonas mongoliensis</name>
    <dbReference type="NCBI Taxonomy" id="321265"/>
    <lineage>
        <taxon>Bacteria</taxon>
        <taxon>Pseudomonadati</taxon>
        <taxon>Pseudomonadota</taxon>
        <taxon>Gammaproteobacteria</taxon>
        <taxon>Oceanospirillales</taxon>
        <taxon>Halomonadaceae</taxon>
        <taxon>Halomonas</taxon>
    </lineage>
</organism>
<keyword evidence="4" id="KW-1185">Reference proteome</keyword>
<accession>A0ABU1GPS2</accession>
<dbReference type="InterPro" id="IPR036873">
    <property type="entry name" value="Rhodanese-like_dom_sf"/>
</dbReference>
<dbReference type="InterPro" id="IPR001763">
    <property type="entry name" value="Rhodanese-like_dom"/>
</dbReference>
<dbReference type="Pfam" id="PF00581">
    <property type="entry name" value="Rhodanese"/>
    <property type="match status" value="1"/>
</dbReference>
<dbReference type="Proteomes" id="UP001252270">
    <property type="component" value="Unassembled WGS sequence"/>
</dbReference>
<evidence type="ECO:0000313" key="4">
    <source>
        <dbReference type="Proteomes" id="UP001252270"/>
    </source>
</evidence>
<feature type="chain" id="PRO_5046549964" evidence="1">
    <location>
        <begin position="23"/>
        <end position="180"/>
    </location>
</feature>
<reference evidence="3 4" key="1">
    <citation type="submission" date="2023-04" db="EMBL/GenBank/DDBJ databases">
        <title>A long-awaited taxogenomic arrangement of the family Halomonadaceae.</title>
        <authorList>
            <person name="De La Haba R."/>
            <person name="Chuvochina M."/>
            <person name="Wittouck S."/>
            <person name="Arahal D.R."/>
            <person name="Sanchez-Porro C."/>
            <person name="Hugenholtz P."/>
            <person name="Ventosa A."/>
        </authorList>
    </citation>
    <scope>NUCLEOTIDE SEQUENCE [LARGE SCALE GENOMIC DNA]</scope>
    <source>
        <strain evidence="3 4">DSM 17332</strain>
    </source>
</reference>
<evidence type="ECO:0000313" key="3">
    <source>
        <dbReference type="EMBL" id="MDR5894001.1"/>
    </source>
</evidence>
<dbReference type="RefSeq" id="WP_309637422.1">
    <property type="nucleotide sequence ID" value="NZ_JARWAL010000014.1"/>
</dbReference>
<dbReference type="Gene3D" id="3.40.250.10">
    <property type="entry name" value="Rhodanese-like domain"/>
    <property type="match status" value="1"/>
</dbReference>
<sequence length="180" mass="19983">MIRTLAILGGAAALLVSAAASAENRISAQETYELLQEERDNVLFIDVRDPVEVMFIGATNEVDRNIPFRIADRESWNEERGHFAMVPNEDFAEQVAAALEEKGLDRSAMVITMCRSGSDRGEPSAAYLLEQGFESVRYVTHGFQGDPAESGEREGMRLVNGWQNSGLPWTRTLDADKAFR</sequence>
<feature type="signal peptide" evidence="1">
    <location>
        <begin position="1"/>
        <end position="22"/>
    </location>
</feature>
<keyword evidence="1" id="KW-0732">Signal</keyword>
<evidence type="ECO:0000256" key="1">
    <source>
        <dbReference type="SAM" id="SignalP"/>
    </source>
</evidence>